<organism evidence="2 3">
    <name type="scientific">Ilyodon furcidens</name>
    <name type="common">goldbreast splitfin</name>
    <dbReference type="NCBI Taxonomy" id="33524"/>
    <lineage>
        <taxon>Eukaryota</taxon>
        <taxon>Metazoa</taxon>
        <taxon>Chordata</taxon>
        <taxon>Craniata</taxon>
        <taxon>Vertebrata</taxon>
        <taxon>Euteleostomi</taxon>
        <taxon>Actinopterygii</taxon>
        <taxon>Neopterygii</taxon>
        <taxon>Teleostei</taxon>
        <taxon>Neoteleostei</taxon>
        <taxon>Acanthomorphata</taxon>
        <taxon>Ovalentaria</taxon>
        <taxon>Atherinomorphae</taxon>
        <taxon>Cyprinodontiformes</taxon>
        <taxon>Goodeidae</taxon>
        <taxon>Ilyodon</taxon>
    </lineage>
</organism>
<keyword evidence="3" id="KW-1185">Reference proteome</keyword>
<dbReference type="Proteomes" id="UP001482620">
    <property type="component" value="Unassembled WGS sequence"/>
</dbReference>
<feature type="region of interest" description="Disordered" evidence="1">
    <location>
        <begin position="90"/>
        <end position="109"/>
    </location>
</feature>
<accession>A0ABV0SZS0</accession>
<reference evidence="2 3" key="1">
    <citation type="submission" date="2021-06" db="EMBL/GenBank/DDBJ databases">
        <authorList>
            <person name="Palmer J.M."/>
        </authorList>
    </citation>
    <scope>NUCLEOTIDE SEQUENCE [LARGE SCALE GENOMIC DNA]</scope>
    <source>
        <strain evidence="3">if_2019</strain>
        <tissue evidence="2">Muscle</tissue>
    </source>
</reference>
<protein>
    <submittedName>
        <fullName evidence="2">Uncharacterized protein</fullName>
    </submittedName>
</protein>
<feature type="compositionally biased region" description="Acidic residues" evidence="1">
    <location>
        <begin position="1"/>
        <end position="39"/>
    </location>
</feature>
<proteinExistence type="predicted"/>
<gene>
    <name evidence="2" type="ORF">ILYODFUR_011521</name>
</gene>
<comment type="caution">
    <text evidence="2">The sequence shown here is derived from an EMBL/GenBank/DDBJ whole genome shotgun (WGS) entry which is preliminary data.</text>
</comment>
<dbReference type="EMBL" id="JAHRIQ010012458">
    <property type="protein sequence ID" value="MEQ2224827.1"/>
    <property type="molecule type" value="Genomic_DNA"/>
</dbReference>
<evidence type="ECO:0000256" key="1">
    <source>
        <dbReference type="SAM" id="MobiDB-lite"/>
    </source>
</evidence>
<name>A0ABV0SZS0_9TELE</name>
<feature type="region of interest" description="Disordered" evidence="1">
    <location>
        <begin position="1"/>
        <end position="70"/>
    </location>
</feature>
<evidence type="ECO:0000313" key="2">
    <source>
        <dbReference type="EMBL" id="MEQ2224827.1"/>
    </source>
</evidence>
<sequence length="109" mass="11706">MSDAEEEYGEQAEEIEEEQEAEPEEDEEEAEQAEDDGGEQQEYQDASPRSVPGTSHQKEAQDTLEGLCLSASPVGAERGVWREGSLGISTKSAAPATPFTSLSTKCLGI</sequence>
<evidence type="ECO:0000313" key="3">
    <source>
        <dbReference type="Proteomes" id="UP001482620"/>
    </source>
</evidence>